<keyword evidence="4" id="KW-1003">Cell membrane</keyword>
<protein>
    <submittedName>
        <fullName evidence="7">ATP-binding cassette domain-containing protein</fullName>
    </submittedName>
</protein>
<evidence type="ECO:0000256" key="1">
    <source>
        <dbReference type="ARBA" id="ARBA00004370"/>
    </source>
</evidence>
<evidence type="ECO:0000313" key="7">
    <source>
        <dbReference type="EMBL" id="MEO3957758.1"/>
    </source>
</evidence>
<organism evidence="7 8">
    <name type="scientific">Chromobacterium piscinae</name>
    <dbReference type="NCBI Taxonomy" id="686831"/>
    <lineage>
        <taxon>Bacteria</taxon>
        <taxon>Pseudomonadati</taxon>
        <taxon>Pseudomonadota</taxon>
        <taxon>Betaproteobacteria</taxon>
        <taxon>Neisseriales</taxon>
        <taxon>Chromobacteriaceae</taxon>
        <taxon>Chromobacterium</taxon>
    </lineage>
</organism>
<evidence type="ECO:0000256" key="3">
    <source>
        <dbReference type="ARBA" id="ARBA00022448"/>
    </source>
</evidence>
<dbReference type="PANTHER" id="PTHR43297:SF11">
    <property type="entry name" value="ATPASE COMPONENT OF ABC-TYPE TRANSPORT SYSTEM"/>
    <property type="match status" value="1"/>
</dbReference>
<comment type="subcellular location">
    <subcellularLocation>
        <location evidence="1">Membrane</location>
    </subcellularLocation>
</comment>
<keyword evidence="7" id="KW-0547">Nucleotide-binding</keyword>
<reference evidence="7 8" key="1">
    <citation type="submission" date="2024-05" db="EMBL/GenBank/DDBJ databases">
        <authorList>
            <person name="De Oliveira J.P."/>
            <person name="Noriler S.A."/>
            <person name="De Oliveira A.G."/>
            <person name="Sipoli D.S."/>
        </authorList>
    </citation>
    <scope>NUCLEOTIDE SEQUENCE [LARGE SCALE GENOMIC DNA]</scope>
    <source>
        <strain evidence="7 8">LABIM186</strain>
    </source>
</reference>
<evidence type="ECO:0000256" key="2">
    <source>
        <dbReference type="ARBA" id="ARBA00005417"/>
    </source>
</evidence>
<dbReference type="SUPFAM" id="SSF52540">
    <property type="entry name" value="P-loop containing nucleoside triphosphate hydrolases"/>
    <property type="match status" value="1"/>
</dbReference>
<feature type="non-terminal residue" evidence="7">
    <location>
        <position position="68"/>
    </location>
</feature>
<dbReference type="PANTHER" id="PTHR43297">
    <property type="entry name" value="OLIGOPEPTIDE TRANSPORT ATP-BINDING PROTEIN APPD"/>
    <property type="match status" value="1"/>
</dbReference>
<proteinExistence type="inferred from homology"/>
<sequence length="68" mass="7280">MSASAPLLAVKHLSLSYRSGHQWRQVVHDVSFELRAGEMVALVGESGSGKTTTAQAIIGLMAENGRRD</sequence>
<comment type="similarity">
    <text evidence="2">Belongs to the ABC transporter superfamily.</text>
</comment>
<comment type="caution">
    <text evidence="7">The sequence shown here is derived from an EMBL/GenBank/DDBJ whole genome shotgun (WGS) entry which is preliminary data.</text>
</comment>
<dbReference type="EMBL" id="JBDQQU010000441">
    <property type="protein sequence ID" value="MEO3957758.1"/>
    <property type="molecule type" value="Genomic_DNA"/>
</dbReference>
<evidence type="ECO:0000256" key="5">
    <source>
        <dbReference type="ARBA" id="ARBA00023136"/>
    </source>
</evidence>
<keyword evidence="5" id="KW-0472">Membrane</keyword>
<dbReference type="InterPro" id="IPR003439">
    <property type="entry name" value="ABC_transporter-like_ATP-bd"/>
</dbReference>
<dbReference type="InterPro" id="IPR050388">
    <property type="entry name" value="ABC_Ni/Peptide_Import"/>
</dbReference>
<gene>
    <name evidence="7" type="ORF">ABH309_25270</name>
</gene>
<keyword evidence="8" id="KW-1185">Reference proteome</keyword>
<dbReference type="GO" id="GO:0005524">
    <property type="term" value="F:ATP binding"/>
    <property type="evidence" value="ECO:0007669"/>
    <property type="project" value="UniProtKB-KW"/>
</dbReference>
<dbReference type="Pfam" id="PF00005">
    <property type="entry name" value="ABC_tran"/>
    <property type="match status" value="1"/>
</dbReference>
<dbReference type="InterPro" id="IPR027417">
    <property type="entry name" value="P-loop_NTPase"/>
</dbReference>
<keyword evidence="3" id="KW-0813">Transport</keyword>
<feature type="domain" description="ABC transporter" evidence="6">
    <location>
        <begin position="27"/>
        <end position="62"/>
    </location>
</feature>
<evidence type="ECO:0000313" key="8">
    <source>
        <dbReference type="Proteomes" id="UP001438292"/>
    </source>
</evidence>
<accession>A0ABV0HCD5</accession>
<dbReference type="RefSeq" id="WP_347788209.1">
    <property type="nucleotide sequence ID" value="NZ_JBDQQU010000441.1"/>
</dbReference>
<keyword evidence="7" id="KW-0067">ATP-binding</keyword>
<evidence type="ECO:0000259" key="6">
    <source>
        <dbReference type="Pfam" id="PF00005"/>
    </source>
</evidence>
<name>A0ABV0HCD5_9NEIS</name>
<dbReference type="Proteomes" id="UP001438292">
    <property type="component" value="Unassembled WGS sequence"/>
</dbReference>
<evidence type="ECO:0000256" key="4">
    <source>
        <dbReference type="ARBA" id="ARBA00022475"/>
    </source>
</evidence>
<dbReference type="Gene3D" id="3.40.50.300">
    <property type="entry name" value="P-loop containing nucleotide triphosphate hydrolases"/>
    <property type="match status" value="1"/>
</dbReference>